<comment type="caution">
    <text evidence="1">The sequence shown here is derived from an EMBL/GenBank/DDBJ whole genome shotgun (WGS) entry which is preliminary data.</text>
</comment>
<proteinExistence type="predicted"/>
<dbReference type="OrthoDB" id="3129525at2759"/>
<keyword evidence="2" id="KW-1185">Reference proteome</keyword>
<evidence type="ECO:0000313" key="1">
    <source>
        <dbReference type="EMBL" id="PPQ77248.1"/>
    </source>
</evidence>
<evidence type="ECO:0000313" key="2">
    <source>
        <dbReference type="Proteomes" id="UP000284842"/>
    </source>
</evidence>
<gene>
    <name evidence="1" type="ORF">CVT24_009898</name>
</gene>
<accession>A0A409WFC7</accession>
<dbReference type="InParanoid" id="A0A409WFC7"/>
<name>A0A409WFC7_9AGAR</name>
<protein>
    <submittedName>
        <fullName evidence="1">Uncharacterized protein</fullName>
    </submittedName>
</protein>
<dbReference type="EMBL" id="NHTK01005499">
    <property type="protein sequence ID" value="PPQ77248.1"/>
    <property type="molecule type" value="Genomic_DNA"/>
</dbReference>
<sequence>MTTPTSSPLVHPHNFTKYVLRQMIPAFSQFNQKNVLVIRNQEGILGYSMKEDIATTMNWGLQRLRELIALFAILSAEYPDSLSITIDEISIPDIVPNRIFEFLQLPKPEIVDNVTPTGGNPLRTVYREIDALATIWNYCCDLANKGITWIEQAYSQAYQQELTMAMIADFNAMNVGSEDVQLAEDVTMAYVGHPTEGTPPVPPPSPISPTCSNDVEEGMMALVVHPSASTYAQNHPGFNPFGGDFVRDVNA</sequence>
<organism evidence="1 2">
    <name type="scientific">Panaeolus cyanescens</name>
    <dbReference type="NCBI Taxonomy" id="181874"/>
    <lineage>
        <taxon>Eukaryota</taxon>
        <taxon>Fungi</taxon>
        <taxon>Dikarya</taxon>
        <taxon>Basidiomycota</taxon>
        <taxon>Agaricomycotina</taxon>
        <taxon>Agaricomycetes</taxon>
        <taxon>Agaricomycetidae</taxon>
        <taxon>Agaricales</taxon>
        <taxon>Agaricineae</taxon>
        <taxon>Galeropsidaceae</taxon>
        <taxon>Panaeolus</taxon>
    </lineage>
</organism>
<reference evidence="1 2" key="1">
    <citation type="journal article" date="2018" name="Evol. Lett.">
        <title>Horizontal gene cluster transfer increased hallucinogenic mushroom diversity.</title>
        <authorList>
            <person name="Reynolds H.T."/>
            <person name="Vijayakumar V."/>
            <person name="Gluck-Thaler E."/>
            <person name="Korotkin H.B."/>
            <person name="Matheny P.B."/>
            <person name="Slot J.C."/>
        </authorList>
    </citation>
    <scope>NUCLEOTIDE SEQUENCE [LARGE SCALE GENOMIC DNA]</scope>
    <source>
        <strain evidence="1 2">2629</strain>
    </source>
</reference>
<dbReference type="Proteomes" id="UP000284842">
    <property type="component" value="Unassembled WGS sequence"/>
</dbReference>
<dbReference type="AlphaFoldDB" id="A0A409WFC7"/>